<gene>
    <name evidence="2" type="ORF">ACFPFW_09855</name>
</gene>
<keyword evidence="3" id="KW-1185">Reference proteome</keyword>
<dbReference type="Proteomes" id="UP001595796">
    <property type="component" value="Unassembled WGS sequence"/>
</dbReference>
<accession>A0ABV9YZQ7</accession>
<evidence type="ECO:0000313" key="2">
    <source>
        <dbReference type="EMBL" id="MFC5068315.1"/>
    </source>
</evidence>
<comment type="caution">
    <text evidence="2">The sequence shown here is derived from an EMBL/GenBank/DDBJ whole genome shotgun (WGS) entry which is preliminary data.</text>
</comment>
<proteinExistence type="predicted"/>
<evidence type="ECO:0000256" key="1">
    <source>
        <dbReference type="SAM" id="MobiDB-lite"/>
    </source>
</evidence>
<evidence type="ECO:0008006" key="4">
    <source>
        <dbReference type="Google" id="ProtNLM"/>
    </source>
</evidence>
<name>A0ABV9YZQ7_9HYPH</name>
<reference evidence="3" key="1">
    <citation type="journal article" date="2019" name="Int. J. Syst. Evol. Microbiol.">
        <title>The Global Catalogue of Microorganisms (GCM) 10K type strain sequencing project: providing services to taxonomists for standard genome sequencing and annotation.</title>
        <authorList>
            <consortium name="The Broad Institute Genomics Platform"/>
            <consortium name="The Broad Institute Genome Sequencing Center for Infectious Disease"/>
            <person name="Wu L."/>
            <person name="Ma J."/>
        </authorList>
    </citation>
    <scope>NUCLEOTIDE SEQUENCE [LARGE SCALE GENOMIC DNA]</scope>
    <source>
        <strain evidence="3">CGMCC 1.16444</strain>
    </source>
</reference>
<sequence>MSGRSQLTRAVIAGLAAYALLLHAFVMSAAATPRAGEAQLLSALQVVCSGQTADRPDFPAPAHTRHVPPCVVCAFGHAALEAPTATVVAPEPETHQEFVFVPRAEPRPSDPKFVTSARPRAPPAFA</sequence>
<dbReference type="EMBL" id="JBHSJF010000006">
    <property type="protein sequence ID" value="MFC5068315.1"/>
    <property type="molecule type" value="Genomic_DNA"/>
</dbReference>
<feature type="region of interest" description="Disordered" evidence="1">
    <location>
        <begin position="103"/>
        <end position="126"/>
    </location>
</feature>
<dbReference type="RefSeq" id="WP_162799588.1">
    <property type="nucleotide sequence ID" value="NZ_JBHSJF010000006.1"/>
</dbReference>
<protein>
    <recommendedName>
        <fullName evidence="4">DUF2946 domain-containing protein</fullName>
    </recommendedName>
</protein>
<organism evidence="2 3">
    <name type="scientific">Flaviflagellibacter deserti</name>
    <dbReference type="NCBI Taxonomy" id="2267266"/>
    <lineage>
        <taxon>Bacteria</taxon>
        <taxon>Pseudomonadati</taxon>
        <taxon>Pseudomonadota</taxon>
        <taxon>Alphaproteobacteria</taxon>
        <taxon>Hyphomicrobiales</taxon>
        <taxon>Flaviflagellibacter</taxon>
    </lineage>
</organism>
<evidence type="ECO:0000313" key="3">
    <source>
        <dbReference type="Proteomes" id="UP001595796"/>
    </source>
</evidence>